<evidence type="ECO:0000313" key="2">
    <source>
        <dbReference type="Proteomes" id="UP000800035"/>
    </source>
</evidence>
<dbReference type="Proteomes" id="UP000800035">
    <property type="component" value="Unassembled WGS sequence"/>
</dbReference>
<dbReference type="AlphaFoldDB" id="A0A6A5THN0"/>
<organism evidence="1 2">
    <name type="scientific">Byssothecium circinans</name>
    <dbReference type="NCBI Taxonomy" id="147558"/>
    <lineage>
        <taxon>Eukaryota</taxon>
        <taxon>Fungi</taxon>
        <taxon>Dikarya</taxon>
        <taxon>Ascomycota</taxon>
        <taxon>Pezizomycotina</taxon>
        <taxon>Dothideomycetes</taxon>
        <taxon>Pleosporomycetidae</taxon>
        <taxon>Pleosporales</taxon>
        <taxon>Massarineae</taxon>
        <taxon>Massarinaceae</taxon>
        <taxon>Byssothecium</taxon>
    </lineage>
</organism>
<dbReference type="EMBL" id="ML977012">
    <property type="protein sequence ID" value="KAF1952265.1"/>
    <property type="molecule type" value="Genomic_DNA"/>
</dbReference>
<protein>
    <submittedName>
        <fullName evidence="1">Uncharacterized protein</fullName>
    </submittedName>
</protein>
<name>A0A6A5THN0_9PLEO</name>
<keyword evidence="2" id="KW-1185">Reference proteome</keyword>
<gene>
    <name evidence="1" type="ORF">CC80DRAFT_495593</name>
</gene>
<accession>A0A6A5THN0</accession>
<sequence>MDVPSTGVRAVLVVAALHKGRACRCPIPLHARIQKEKFHAKPLQEQCSDVDGRLGLGFGFQALCTAEHRSA</sequence>
<proteinExistence type="predicted"/>
<reference evidence="1" key="1">
    <citation type="journal article" date="2020" name="Stud. Mycol.">
        <title>101 Dothideomycetes genomes: a test case for predicting lifestyles and emergence of pathogens.</title>
        <authorList>
            <person name="Haridas S."/>
            <person name="Albert R."/>
            <person name="Binder M."/>
            <person name="Bloem J."/>
            <person name="Labutti K."/>
            <person name="Salamov A."/>
            <person name="Andreopoulos B."/>
            <person name="Baker S."/>
            <person name="Barry K."/>
            <person name="Bills G."/>
            <person name="Bluhm B."/>
            <person name="Cannon C."/>
            <person name="Castanera R."/>
            <person name="Culley D."/>
            <person name="Daum C."/>
            <person name="Ezra D."/>
            <person name="Gonzalez J."/>
            <person name="Henrissat B."/>
            <person name="Kuo A."/>
            <person name="Liang C."/>
            <person name="Lipzen A."/>
            <person name="Lutzoni F."/>
            <person name="Magnuson J."/>
            <person name="Mondo S."/>
            <person name="Nolan M."/>
            <person name="Ohm R."/>
            <person name="Pangilinan J."/>
            <person name="Park H.-J."/>
            <person name="Ramirez L."/>
            <person name="Alfaro M."/>
            <person name="Sun H."/>
            <person name="Tritt A."/>
            <person name="Yoshinaga Y."/>
            <person name="Zwiers L.-H."/>
            <person name="Turgeon B."/>
            <person name="Goodwin S."/>
            <person name="Spatafora J."/>
            <person name="Crous P."/>
            <person name="Grigoriev I."/>
        </authorList>
    </citation>
    <scope>NUCLEOTIDE SEQUENCE</scope>
    <source>
        <strain evidence="1">CBS 675.92</strain>
    </source>
</reference>
<evidence type="ECO:0000313" key="1">
    <source>
        <dbReference type="EMBL" id="KAF1952265.1"/>
    </source>
</evidence>